<reference evidence="3" key="1">
    <citation type="submission" date="2016-09" db="EMBL/GenBank/DDBJ databases">
        <authorList>
            <person name="Greninger A.L."/>
            <person name="Jerome K.R."/>
            <person name="Mcnair B."/>
            <person name="Wallis C."/>
            <person name="Fang F."/>
        </authorList>
    </citation>
    <scope>NUCLEOTIDE SEQUENCE [LARGE SCALE GENOMIC DNA]</scope>
    <source>
        <strain evidence="3">M6</strain>
    </source>
</reference>
<evidence type="ECO:0000313" key="3">
    <source>
        <dbReference type="Proteomes" id="UP000094053"/>
    </source>
</evidence>
<dbReference type="OrthoDB" id="4698424at2"/>
<protein>
    <submittedName>
        <fullName evidence="2">Phenylacetic acid degradation protein</fullName>
    </submittedName>
</protein>
<evidence type="ECO:0000313" key="2">
    <source>
        <dbReference type="EMBL" id="ODQ89252.1"/>
    </source>
</evidence>
<dbReference type="Gene3D" id="3.10.129.10">
    <property type="entry name" value="Hotdog Thioesterase"/>
    <property type="match status" value="1"/>
</dbReference>
<proteinExistence type="predicted"/>
<sequence length="279" mass="29271">MTADVSRGPSQDIETPLHLLRRFGIEVLVADQQSAVVEMSMPLAGMRNPFTGQPTIAPLGLLADAVSGMSNHFRHQGDEWTVTTELTVELSPEGCGMATAHGAPPVVAAGRPLGPRDAGSSLSVYTLSCDGVVIGGGTVRSYFLQPETVDLSEPAETLNRHEHTTLAELMAVEPMPATDDVRVLRQHADPFLNNAVGIVNGGIASAGLELAASAAVNTGDVPMRTASVRVNFLRPFPAGETSRYEATPLRVGRGTAVADAQAIGDDGRPALVARITAYR</sequence>
<dbReference type="SUPFAM" id="SSF54637">
    <property type="entry name" value="Thioesterase/thiol ester dehydrase-isomerase"/>
    <property type="match status" value="1"/>
</dbReference>
<accession>A0A1E3RIG4</accession>
<feature type="domain" description="Acyl-CoA thioesterase-like N-terminal HotDog" evidence="1">
    <location>
        <begin position="195"/>
        <end position="276"/>
    </location>
</feature>
<dbReference type="InterPro" id="IPR029069">
    <property type="entry name" value="HotDog_dom_sf"/>
</dbReference>
<dbReference type="STRING" id="1776.BHQ18_14735"/>
<name>A0A1E3RIG4_MYCFV</name>
<dbReference type="AlphaFoldDB" id="A0A1E3RIG4"/>
<organism evidence="2 3">
    <name type="scientific">Mycolicibacterium flavescens</name>
    <name type="common">Mycobacterium flavescens</name>
    <dbReference type="NCBI Taxonomy" id="1776"/>
    <lineage>
        <taxon>Bacteria</taxon>
        <taxon>Bacillati</taxon>
        <taxon>Actinomycetota</taxon>
        <taxon>Actinomycetes</taxon>
        <taxon>Mycobacteriales</taxon>
        <taxon>Mycobacteriaceae</taxon>
        <taxon>Mycolicibacterium</taxon>
    </lineage>
</organism>
<evidence type="ECO:0000259" key="1">
    <source>
        <dbReference type="Pfam" id="PF13622"/>
    </source>
</evidence>
<gene>
    <name evidence="2" type="ORF">BHQ18_14735</name>
</gene>
<comment type="caution">
    <text evidence="2">The sequence shown here is derived from an EMBL/GenBank/DDBJ whole genome shotgun (WGS) entry which is preliminary data.</text>
</comment>
<dbReference type="RefSeq" id="WP_069414380.1">
    <property type="nucleotide sequence ID" value="NZ_JACKUL010000020.1"/>
</dbReference>
<dbReference type="Pfam" id="PF13622">
    <property type="entry name" value="4HBT_3"/>
    <property type="match status" value="1"/>
</dbReference>
<dbReference type="EMBL" id="MIHA01000010">
    <property type="protein sequence ID" value="ODQ89252.1"/>
    <property type="molecule type" value="Genomic_DNA"/>
</dbReference>
<dbReference type="CDD" id="cd03443">
    <property type="entry name" value="PaaI_thioesterase"/>
    <property type="match status" value="1"/>
</dbReference>
<dbReference type="Proteomes" id="UP000094053">
    <property type="component" value="Unassembled WGS sequence"/>
</dbReference>
<dbReference type="InterPro" id="IPR049449">
    <property type="entry name" value="TesB_ACOT8-like_N"/>
</dbReference>
<keyword evidence="3" id="KW-1185">Reference proteome</keyword>